<keyword evidence="5" id="KW-0677">Repeat</keyword>
<dbReference type="FunFam" id="3.30.2410.10:FF:000002">
    <property type="entry name" value="E3 ubiquitin-protein ligase HECW2"/>
    <property type="match status" value="1"/>
</dbReference>
<dbReference type="Gene3D" id="2.60.40.150">
    <property type="entry name" value="C2 domain"/>
    <property type="match status" value="1"/>
</dbReference>
<evidence type="ECO:0000256" key="12">
    <source>
        <dbReference type="SAM" id="MobiDB-lite"/>
    </source>
</evidence>
<dbReference type="SMART" id="SM00456">
    <property type="entry name" value="WW"/>
    <property type="match status" value="4"/>
</dbReference>
<feature type="compositionally biased region" description="Low complexity" evidence="12">
    <location>
        <begin position="217"/>
        <end position="245"/>
    </location>
</feature>
<evidence type="ECO:0000256" key="11">
    <source>
        <dbReference type="PROSITE-ProRule" id="PRU00104"/>
    </source>
</evidence>
<evidence type="ECO:0000256" key="8">
    <source>
        <dbReference type="ARBA" id="ARBA00023242"/>
    </source>
</evidence>
<keyword evidence="17" id="KW-1185">Reference proteome</keyword>
<gene>
    <name evidence="16" type="primary">wwp1</name>
</gene>
<dbReference type="FunFam" id="3.30.2160.10:FF:000003">
    <property type="entry name" value="E3 ubiquitin-protein ligase"/>
    <property type="match status" value="1"/>
</dbReference>
<evidence type="ECO:0000256" key="10">
    <source>
        <dbReference type="PIRSR" id="PIRSR001569-1"/>
    </source>
</evidence>
<keyword evidence="7" id="KW-0832">Ubl conjugation</keyword>
<dbReference type="SUPFAM" id="SSF49562">
    <property type="entry name" value="C2 domain (Calcium/lipid-binding domain, CaLB)"/>
    <property type="match status" value="1"/>
</dbReference>
<dbReference type="InterPro" id="IPR035983">
    <property type="entry name" value="Hect_E3_ubiquitin_ligase"/>
</dbReference>
<feature type="domain" description="WW" evidence="14">
    <location>
        <begin position="310"/>
        <end position="343"/>
    </location>
</feature>
<dbReference type="PANTHER" id="PTHR11254:SF299">
    <property type="entry name" value="NEDD4-LIKE E3 UBIQUITIN-PROTEIN LIGASE WWP1"/>
    <property type="match status" value="1"/>
</dbReference>
<dbReference type="Gene3D" id="3.90.1750.10">
    <property type="entry name" value="Hect, E3 ligase catalytic domains"/>
    <property type="match status" value="1"/>
</dbReference>
<dbReference type="InterPro" id="IPR000008">
    <property type="entry name" value="C2_dom"/>
</dbReference>
<feature type="domain" description="C2" evidence="13">
    <location>
        <begin position="1"/>
        <end position="114"/>
    </location>
</feature>
<evidence type="ECO:0000259" key="15">
    <source>
        <dbReference type="PROSITE" id="PS50237"/>
    </source>
</evidence>
<proteinExistence type="predicted"/>
<keyword evidence="4 9" id="KW-0808">Transferase</keyword>
<dbReference type="InterPro" id="IPR001202">
    <property type="entry name" value="WW_dom"/>
</dbReference>
<dbReference type="CDD" id="cd00201">
    <property type="entry name" value="WW"/>
    <property type="match status" value="4"/>
</dbReference>
<dbReference type="GO" id="GO:0043161">
    <property type="term" value="P:proteasome-mediated ubiquitin-dependent protein catabolic process"/>
    <property type="evidence" value="ECO:0007669"/>
    <property type="project" value="TreeGrafter"/>
</dbReference>
<dbReference type="GO" id="GO:0005634">
    <property type="term" value="C:nucleus"/>
    <property type="evidence" value="ECO:0007669"/>
    <property type="project" value="UniProtKB-SubCell"/>
</dbReference>
<dbReference type="InterPro" id="IPR050409">
    <property type="entry name" value="E3_ubiq-protein_ligase"/>
</dbReference>
<dbReference type="InterPro" id="IPR024928">
    <property type="entry name" value="E3_ub_ligase_SMURF1"/>
</dbReference>
<feature type="compositionally biased region" description="Basic and acidic residues" evidence="12">
    <location>
        <begin position="145"/>
        <end position="160"/>
    </location>
</feature>
<feature type="domain" description="WW" evidence="14">
    <location>
        <begin position="385"/>
        <end position="418"/>
    </location>
</feature>
<evidence type="ECO:0000256" key="5">
    <source>
        <dbReference type="ARBA" id="ARBA00022737"/>
    </source>
</evidence>
<comment type="catalytic activity">
    <reaction evidence="1 9">
        <text>S-ubiquitinyl-[E2 ubiquitin-conjugating enzyme]-L-cysteine + [acceptor protein]-L-lysine = [E2 ubiquitin-conjugating enzyme]-L-cysteine + N(6)-ubiquitinyl-[acceptor protein]-L-lysine.</text>
        <dbReference type="EC" id="2.3.2.26"/>
    </reaction>
</comment>
<dbReference type="PANTHER" id="PTHR11254">
    <property type="entry name" value="HECT DOMAIN UBIQUITIN-PROTEIN LIGASE"/>
    <property type="match status" value="1"/>
</dbReference>
<dbReference type="Gene3D" id="2.20.70.10">
    <property type="match status" value="3"/>
</dbReference>
<dbReference type="Pfam" id="PF00168">
    <property type="entry name" value="C2"/>
    <property type="match status" value="1"/>
</dbReference>
<comment type="pathway">
    <text evidence="3 9">Protein modification; protein ubiquitination.</text>
</comment>
<evidence type="ECO:0000256" key="2">
    <source>
        <dbReference type="ARBA" id="ARBA00004123"/>
    </source>
</evidence>
<evidence type="ECO:0000259" key="14">
    <source>
        <dbReference type="PROSITE" id="PS50020"/>
    </source>
</evidence>
<organism evidence="16 17">
    <name type="scientific">Salarias fasciatus</name>
    <name type="common">Jewelled blenny</name>
    <name type="synonym">Blennius fasciatus</name>
    <dbReference type="NCBI Taxonomy" id="181472"/>
    <lineage>
        <taxon>Eukaryota</taxon>
        <taxon>Metazoa</taxon>
        <taxon>Chordata</taxon>
        <taxon>Craniata</taxon>
        <taxon>Vertebrata</taxon>
        <taxon>Euteleostomi</taxon>
        <taxon>Actinopterygii</taxon>
        <taxon>Neopterygii</taxon>
        <taxon>Teleostei</taxon>
        <taxon>Neoteleostei</taxon>
        <taxon>Acanthomorphata</taxon>
        <taxon>Ovalentaria</taxon>
        <taxon>Blenniimorphae</taxon>
        <taxon>Blenniiformes</taxon>
        <taxon>Blennioidei</taxon>
        <taxon>Blenniidae</taxon>
        <taxon>Salariinae</taxon>
        <taxon>Salarias</taxon>
    </lineage>
</organism>
<dbReference type="UniPathway" id="UPA00143"/>
<feature type="compositionally biased region" description="Low complexity" evidence="12">
    <location>
        <begin position="185"/>
        <end position="197"/>
    </location>
</feature>
<dbReference type="PROSITE" id="PS50020">
    <property type="entry name" value="WW_DOMAIN_2"/>
    <property type="match status" value="4"/>
</dbReference>
<dbReference type="Gene3D" id="3.30.2410.10">
    <property type="entry name" value="Hect, E3 ligase catalytic domain"/>
    <property type="match status" value="1"/>
</dbReference>
<keyword evidence="6 9" id="KW-0833">Ubl conjugation pathway</keyword>
<dbReference type="SUPFAM" id="SSF56204">
    <property type="entry name" value="Hect, E3 ligase catalytic domain"/>
    <property type="match status" value="1"/>
</dbReference>
<dbReference type="GO" id="GO:0005737">
    <property type="term" value="C:cytoplasm"/>
    <property type="evidence" value="ECO:0007669"/>
    <property type="project" value="TreeGrafter"/>
</dbReference>
<accession>A0A672H6R6</accession>
<dbReference type="FunFam" id="3.90.1750.10:FF:000026">
    <property type="entry name" value="E3 ubiquitin-protein ligase HACE1"/>
    <property type="match status" value="1"/>
</dbReference>
<feature type="domain" description="WW" evidence="14">
    <location>
        <begin position="425"/>
        <end position="458"/>
    </location>
</feature>
<dbReference type="Gene3D" id="3.30.2160.10">
    <property type="entry name" value="Hect, E3 ligase catalytic domain"/>
    <property type="match status" value="1"/>
</dbReference>
<dbReference type="CDD" id="cd04021">
    <property type="entry name" value="C2_E3_ubiquitin_ligase"/>
    <property type="match status" value="1"/>
</dbReference>
<dbReference type="EC" id="2.3.2.26" evidence="9"/>
<feature type="domain" description="WW" evidence="14">
    <location>
        <begin position="278"/>
        <end position="311"/>
    </location>
</feature>
<dbReference type="Pfam" id="PF00632">
    <property type="entry name" value="HECT"/>
    <property type="match status" value="1"/>
</dbReference>
<dbReference type="InterPro" id="IPR035892">
    <property type="entry name" value="C2_domain_sf"/>
</dbReference>
<dbReference type="PROSITE" id="PS50237">
    <property type="entry name" value="HECT"/>
    <property type="match status" value="1"/>
</dbReference>
<evidence type="ECO:0000256" key="9">
    <source>
        <dbReference type="PIRNR" id="PIRNR001569"/>
    </source>
</evidence>
<dbReference type="Proteomes" id="UP000472267">
    <property type="component" value="Chromosome 9"/>
</dbReference>
<keyword evidence="8" id="KW-0539">Nucleus</keyword>
<evidence type="ECO:0000313" key="17">
    <source>
        <dbReference type="Proteomes" id="UP000472267"/>
    </source>
</evidence>
<dbReference type="FunFam" id="2.20.70.10:FF:000005">
    <property type="entry name" value="E3 ubiquitin-protein ligase"/>
    <property type="match status" value="1"/>
</dbReference>
<comment type="subcellular location">
    <subcellularLocation>
        <location evidence="2">Nucleus</location>
    </subcellularLocation>
</comment>
<feature type="active site" description="Glycyl thioester intermediate" evidence="10 11">
    <location>
        <position position="818"/>
    </location>
</feature>
<dbReference type="FunFam" id="3.90.1750.10:FF:000002">
    <property type="entry name" value="E3 ubiquitin-protein ligase"/>
    <property type="match status" value="1"/>
</dbReference>
<dbReference type="PROSITE" id="PS01159">
    <property type="entry name" value="WW_DOMAIN_1"/>
    <property type="match status" value="4"/>
</dbReference>
<evidence type="ECO:0000256" key="3">
    <source>
        <dbReference type="ARBA" id="ARBA00004906"/>
    </source>
</evidence>
<dbReference type="OMA" id="NMAIEMT"/>
<dbReference type="SMART" id="SM00119">
    <property type="entry name" value="HECTc"/>
    <property type="match status" value="1"/>
</dbReference>
<evidence type="ECO:0000256" key="1">
    <source>
        <dbReference type="ARBA" id="ARBA00000885"/>
    </source>
</evidence>
<feature type="compositionally biased region" description="Low complexity" evidence="12">
    <location>
        <begin position="255"/>
        <end position="264"/>
    </location>
</feature>
<evidence type="ECO:0000256" key="4">
    <source>
        <dbReference type="ARBA" id="ARBA00022679"/>
    </source>
</evidence>
<reference evidence="16" key="1">
    <citation type="submission" date="2019-06" db="EMBL/GenBank/DDBJ databases">
        <authorList>
            <consortium name="Wellcome Sanger Institute Data Sharing"/>
        </authorList>
    </citation>
    <scope>NUCLEOTIDE SEQUENCE [LARGE SCALE GENOMIC DNA]</scope>
</reference>
<dbReference type="AlphaFoldDB" id="A0A672H6R6"/>
<feature type="region of interest" description="Disordered" evidence="12">
    <location>
        <begin position="217"/>
        <end position="318"/>
    </location>
</feature>
<protein>
    <recommendedName>
        <fullName evidence="9">E3 ubiquitin-protein ligase</fullName>
        <ecNumber evidence="9">2.3.2.26</ecNumber>
    </recommendedName>
</protein>
<reference evidence="16" key="3">
    <citation type="submission" date="2025-09" db="UniProtKB">
        <authorList>
            <consortium name="Ensembl"/>
        </authorList>
    </citation>
    <scope>IDENTIFICATION</scope>
</reference>
<evidence type="ECO:0000313" key="16">
    <source>
        <dbReference type="Ensembl" id="ENSSFAP00005024744.1"/>
    </source>
</evidence>
<name>A0A672H6R6_SALFA</name>
<feature type="region of interest" description="Disordered" evidence="12">
    <location>
        <begin position="137"/>
        <end position="197"/>
    </location>
</feature>
<dbReference type="FunFam" id="2.20.70.10:FF:000009">
    <property type="entry name" value="E3 ubiquitin-protein ligase"/>
    <property type="match status" value="1"/>
</dbReference>
<dbReference type="InterPro" id="IPR036020">
    <property type="entry name" value="WW_dom_sf"/>
</dbReference>
<dbReference type="PIRSF" id="PIRSF001569">
    <property type="entry name" value="E3_ub_ligase_SMURF1"/>
    <property type="match status" value="1"/>
</dbReference>
<evidence type="ECO:0000256" key="7">
    <source>
        <dbReference type="ARBA" id="ARBA00022843"/>
    </source>
</evidence>
<dbReference type="FunFam" id="2.20.70.10:FF:000086">
    <property type="entry name" value="NEDD4-like E3 ubiquitin-protein ligase WWP1"/>
    <property type="match status" value="1"/>
</dbReference>
<dbReference type="Pfam" id="PF00397">
    <property type="entry name" value="WW"/>
    <property type="match status" value="4"/>
</dbReference>
<dbReference type="SUPFAM" id="SSF51045">
    <property type="entry name" value="WW domain"/>
    <property type="match status" value="4"/>
</dbReference>
<sequence length="850" mass="96023">MALKHTAGYQVGSDATLFSLHLHISCAKLKRKKSLFGTAIYVEVTAEGESRRTAKSHSSSNPKWDERLTLNVTPHTQVDFKVWSHHTLKADALLGRATLDLVQALEQHDRKCKLAQTHSAVPYGECMQTQVLFNGESGDATDQTSSRRDALPSAVTHEDCTQADEPPDPDTAPNSTSQPPPTSTPSPAAKPAESSTAAAAAASAATAATAAAAASSTFSSPTQAAPATNATPSLSSTSSPAPGEGSAPGAGGGSSSSAAASTDGAKPRQQAPNAGTSDPLPPGWEQRKDPHGRTYYVDHNTRTTTWERPQPLPPGWERRVDDRGRIYYVDHNTRTTTWQRPTMESVRNFEQWQSQRSQLQGAMHQFNQRYLYSASMMSAENDPLGPLPPGWERRVDSNDRVYFVNHNTKTTQWEDPRTQGLQNEDPLPEGWEIRYTREGVRYFVDHNTRTTTFSDPRTGKSSVTKGPQIAYERSFRWKLAHFRYLCQSNALPSHVKITVSRQTLFEDSFQQIMALKPYDLRRRLYVIFRGEEGLDYGGLAREWFFLLSHEVLNPMYCLFEYAGKSNYCLQINPASAINPDHLSYFCFIGRFIAMALFHGKFIDTGFSLPFYKRMLNKKLILKDLESIDPEFYNSLIWIRDNNIEECGLEMYFSVDMEILGKITSHDLKADGADVLVTEENKEEYISLMAEWRFSRGVEGQTKAFLDGFNEVVPLQWLQYFDEKELEVMLCGMQEVDLQDWQRNTVYRHYTRNSKQIIWFWQLVKEVDNEVRLRLMQFVTGTCRLPLGGFAELMGSNGPQKFCIEKVGKDTWLPRSHTCFNRLDLPPYKSFEQLKEKLLFAIEETEGFGQE</sequence>
<feature type="domain" description="HECT" evidence="15">
    <location>
        <begin position="516"/>
        <end position="850"/>
    </location>
</feature>
<dbReference type="InterPro" id="IPR000569">
    <property type="entry name" value="HECT_dom"/>
</dbReference>
<dbReference type="GO" id="GO:0061630">
    <property type="term" value="F:ubiquitin protein ligase activity"/>
    <property type="evidence" value="ECO:0007669"/>
    <property type="project" value="UniProtKB-EC"/>
</dbReference>
<dbReference type="GO" id="GO:0016567">
    <property type="term" value="P:protein ubiquitination"/>
    <property type="evidence" value="ECO:0007669"/>
    <property type="project" value="UniProtKB-UniPathway"/>
</dbReference>
<evidence type="ECO:0000256" key="6">
    <source>
        <dbReference type="ARBA" id="ARBA00022786"/>
    </source>
</evidence>
<evidence type="ECO:0000259" key="13">
    <source>
        <dbReference type="PROSITE" id="PS50004"/>
    </source>
</evidence>
<reference evidence="16" key="2">
    <citation type="submission" date="2025-08" db="UniProtKB">
        <authorList>
            <consortium name="Ensembl"/>
        </authorList>
    </citation>
    <scope>IDENTIFICATION</scope>
</reference>
<dbReference type="Ensembl" id="ENSSFAT00005025748.1">
    <property type="protein sequence ID" value="ENSSFAP00005024744.1"/>
    <property type="gene ID" value="ENSSFAG00005000900.1"/>
</dbReference>
<dbReference type="PROSITE" id="PS50004">
    <property type="entry name" value="C2"/>
    <property type="match status" value="1"/>
</dbReference>
<dbReference type="CDD" id="cd00078">
    <property type="entry name" value="HECTc"/>
    <property type="match status" value="1"/>
</dbReference>
<dbReference type="SMART" id="SM00239">
    <property type="entry name" value="C2"/>
    <property type="match status" value="1"/>
</dbReference>